<sequence>MAVKYFVDAGKEGREYPHYWEKCVGSCHASTLLREDVRNQIRRAHEEIGFEYIRFHGLLNDDMSVVIAPMMPFEEPQISFFNIDCVFDFLLEIGMKPFVELGFMPEAYASGTSTCFHYKGNVTMPKEDGKWQWLIKELVQHLVDRYGLEEIQSWFFEVWNEPNLRFFFDGTMEDYFHLYEMTARAVKEVDVSLKVGGPATSNNMWIPELKKFCHENNVPLDFISTHHYPSDDPLSRAGMNGPGTKGSGMDENVIKQAMEMGPEKFKEIMQQVIGGENNNPRDILARLTKKAKEEAGELPLYYTEWNAGHFDTNYAAAAITQIFAYNEGLVEGYSYWCISDIFEELGLHGLPFNNEFGLVNVYGIRKPSYRLFEALRQAGTKRLEVSGEQHRTAEVMALSDDKEIMVFAYNHDIEERNIEAQDMEITVSGKYTSVQKAVIDSDHCNPLAVWEAQGKPAYPTKEQLAEMEEASKLIFEDIPVSNGESQILLCHAEKESVTIYRLKK</sequence>
<dbReference type="InterPro" id="IPR017853">
    <property type="entry name" value="GH"/>
</dbReference>
<keyword evidence="2" id="KW-0378">Hydrolase</keyword>
<dbReference type="Gene3D" id="2.60.40.1500">
    <property type="entry name" value="Glycosyl hydrolase domain, family 39"/>
    <property type="match status" value="1"/>
</dbReference>
<dbReference type="InterPro" id="IPR000514">
    <property type="entry name" value="Glyco_hydro_39"/>
</dbReference>
<keyword evidence="7" id="KW-1185">Reference proteome</keyword>
<accession>A0A3A9AAL4</accession>
<evidence type="ECO:0000313" key="6">
    <source>
        <dbReference type="EMBL" id="RKI88194.1"/>
    </source>
</evidence>
<name>A0A3A9AAL4_9FIRM</name>
<evidence type="ECO:0000313" key="7">
    <source>
        <dbReference type="Proteomes" id="UP000280696"/>
    </source>
</evidence>
<organism evidence="6 7">
    <name type="scientific">Parablautia intestinalis</name>
    <dbReference type="NCBI Taxonomy" id="2320100"/>
    <lineage>
        <taxon>Bacteria</taxon>
        <taxon>Bacillati</taxon>
        <taxon>Bacillota</taxon>
        <taxon>Clostridia</taxon>
        <taxon>Lachnospirales</taxon>
        <taxon>Lachnospiraceae</taxon>
        <taxon>Parablautia</taxon>
    </lineage>
</organism>
<dbReference type="Pfam" id="PF01229">
    <property type="entry name" value="Glyco_hydro_39"/>
    <property type="match status" value="1"/>
</dbReference>
<protein>
    <submittedName>
        <fullName evidence="6">Beta-xylosidase</fullName>
    </submittedName>
</protein>
<comment type="similarity">
    <text evidence="1">Belongs to the glycosyl hydrolase 39 family.</text>
</comment>
<dbReference type="SUPFAM" id="SSF51445">
    <property type="entry name" value="(Trans)glycosidases"/>
    <property type="match status" value="1"/>
</dbReference>
<dbReference type="OrthoDB" id="9776971at2"/>
<keyword evidence="3" id="KW-0326">Glycosidase</keyword>
<feature type="domain" description="Glycosyl hydrolases family 39 N-terminal catalytic" evidence="5">
    <location>
        <begin position="6"/>
        <end position="474"/>
    </location>
</feature>
<dbReference type="PANTHER" id="PTHR12631">
    <property type="entry name" value="ALPHA-L-IDURONIDASE"/>
    <property type="match status" value="1"/>
</dbReference>
<dbReference type="InterPro" id="IPR051923">
    <property type="entry name" value="Glycosyl_Hydrolase_39"/>
</dbReference>
<dbReference type="SUPFAM" id="SSF51011">
    <property type="entry name" value="Glycosyl hydrolase domain"/>
    <property type="match status" value="1"/>
</dbReference>
<dbReference type="PRINTS" id="PR00745">
    <property type="entry name" value="GLHYDRLASE39"/>
</dbReference>
<reference evidence="6 7" key="1">
    <citation type="submission" date="2018-09" db="EMBL/GenBank/DDBJ databases">
        <title>Murine metabolic-syndrome-specific gut microbial biobank.</title>
        <authorList>
            <person name="Liu C."/>
        </authorList>
    </citation>
    <scope>NUCLEOTIDE SEQUENCE [LARGE SCALE GENOMIC DNA]</scope>
    <source>
        <strain evidence="6 7">0.1xD8-82</strain>
    </source>
</reference>
<dbReference type="AlphaFoldDB" id="A0A3A9AAL4"/>
<proteinExistence type="inferred from homology"/>
<dbReference type="InterPro" id="IPR049165">
    <property type="entry name" value="GH39_as"/>
</dbReference>
<evidence type="ECO:0000256" key="3">
    <source>
        <dbReference type="ARBA" id="ARBA00023295"/>
    </source>
</evidence>
<dbReference type="PROSITE" id="PS01027">
    <property type="entry name" value="GLYCOSYL_HYDROL_F39"/>
    <property type="match status" value="1"/>
</dbReference>
<dbReference type="GO" id="GO:0005975">
    <property type="term" value="P:carbohydrate metabolic process"/>
    <property type="evidence" value="ECO:0007669"/>
    <property type="project" value="InterPro"/>
</dbReference>
<evidence type="ECO:0000259" key="5">
    <source>
        <dbReference type="Pfam" id="PF01229"/>
    </source>
</evidence>
<dbReference type="InterPro" id="IPR049166">
    <property type="entry name" value="GH39_cat"/>
</dbReference>
<dbReference type="EMBL" id="RAYQ01000030">
    <property type="protein sequence ID" value="RKI88194.1"/>
    <property type="molecule type" value="Genomic_DNA"/>
</dbReference>
<dbReference type="Gene3D" id="3.20.20.80">
    <property type="entry name" value="Glycosidases"/>
    <property type="match status" value="1"/>
</dbReference>
<comment type="caution">
    <text evidence="6">The sequence shown here is derived from an EMBL/GenBank/DDBJ whole genome shotgun (WGS) entry which is preliminary data.</text>
</comment>
<dbReference type="PANTHER" id="PTHR12631:SF10">
    <property type="entry name" value="BETA-XYLOSIDASE-LIKE PROTEIN-RELATED"/>
    <property type="match status" value="1"/>
</dbReference>
<gene>
    <name evidence="6" type="ORF">D7V94_19650</name>
</gene>
<dbReference type="Proteomes" id="UP000280696">
    <property type="component" value="Unassembled WGS sequence"/>
</dbReference>
<evidence type="ECO:0000256" key="4">
    <source>
        <dbReference type="PIRSR" id="PIRSR600514-1"/>
    </source>
</evidence>
<evidence type="ECO:0000256" key="1">
    <source>
        <dbReference type="ARBA" id="ARBA00008875"/>
    </source>
</evidence>
<dbReference type="GO" id="GO:0004553">
    <property type="term" value="F:hydrolase activity, hydrolyzing O-glycosyl compounds"/>
    <property type="evidence" value="ECO:0007669"/>
    <property type="project" value="InterPro"/>
</dbReference>
<dbReference type="RefSeq" id="WP_120472009.1">
    <property type="nucleotide sequence ID" value="NZ_RAYQ01000030.1"/>
</dbReference>
<feature type="active site" description="Proton donor" evidence="4">
    <location>
        <position position="161"/>
    </location>
</feature>
<evidence type="ECO:0000256" key="2">
    <source>
        <dbReference type="ARBA" id="ARBA00022801"/>
    </source>
</evidence>